<feature type="domain" description="ABC transporter" evidence="4">
    <location>
        <begin position="25"/>
        <end position="183"/>
    </location>
</feature>
<sequence length="183" mass="20556">MHTEKEHAIVLRNVNKSFGGVKAIDNVSFMLGHDKSAVLIGPNGAGKTTLFNLITGEVPLDSGEIYIFGVDISNSSVQKRSKLGLARTYQIYNLFNGMTAEENIYLALSSNEWKSKRNKFPFLTPWQKNKNKMDRIKEVLKSVELEDKKHILVDNLSHGEQRQLELGMAIAPAPKIMLLDEPM</sequence>
<feature type="non-terminal residue" evidence="5">
    <location>
        <position position="183"/>
    </location>
</feature>
<evidence type="ECO:0000256" key="3">
    <source>
        <dbReference type="ARBA" id="ARBA00022840"/>
    </source>
</evidence>
<dbReference type="GO" id="GO:0005886">
    <property type="term" value="C:plasma membrane"/>
    <property type="evidence" value="ECO:0007669"/>
    <property type="project" value="TreeGrafter"/>
</dbReference>
<protein>
    <recommendedName>
        <fullName evidence="4">ABC transporter domain-containing protein</fullName>
    </recommendedName>
</protein>
<comment type="caution">
    <text evidence="5">The sequence shown here is derived from an EMBL/GenBank/DDBJ whole genome shotgun (WGS) entry which is preliminary data.</text>
</comment>
<gene>
    <name evidence="5" type="ORF">S03H2_62390</name>
</gene>
<evidence type="ECO:0000256" key="1">
    <source>
        <dbReference type="ARBA" id="ARBA00022448"/>
    </source>
</evidence>
<organism evidence="5">
    <name type="scientific">marine sediment metagenome</name>
    <dbReference type="NCBI Taxonomy" id="412755"/>
    <lineage>
        <taxon>unclassified sequences</taxon>
        <taxon>metagenomes</taxon>
        <taxon>ecological metagenomes</taxon>
    </lineage>
</organism>
<dbReference type="InterPro" id="IPR027417">
    <property type="entry name" value="P-loop_NTPase"/>
</dbReference>
<keyword evidence="1" id="KW-0813">Transport</keyword>
<reference evidence="5" key="1">
    <citation type="journal article" date="2014" name="Front. Microbiol.">
        <title>High frequency of phylogenetically diverse reductive dehalogenase-homologous genes in deep subseafloor sedimentary metagenomes.</title>
        <authorList>
            <person name="Kawai M."/>
            <person name="Futagami T."/>
            <person name="Toyoda A."/>
            <person name="Takaki Y."/>
            <person name="Nishi S."/>
            <person name="Hori S."/>
            <person name="Arai W."/>
            <person name="Tsubouchi T."/>
            <person name="Morono Y."/>
            <person name="Uchiyama I."/>
            <person name="Ito T."/>
            <person name="Fujiyama A."/>
            <person name="Inagaki F."/>
            <person name="Takami H."/>
        </authorList>
    </citation>
    <scope>NUCLEOTIDE SEQUENCE</scope>
    <source>
        <strain evidence="5">Expedition CK06-06</strain>
    </source>
</reference>
<name>X1I479_9ZZZZ</name>
<accession>X1I479</accession>
<keyword evidence="3" id="KW-0067">ATP-binding</keyword>
<dbReference type="PANTHER" id="PTHR45772">
    <property type="entry name" value="CONSERVED COMPONENT OF ABC TRANSPORTER FOR NATURAL AMINO ACIDS-RELATED"/>
    <property type="match status" value="1"/>
</dbReference>
<dbReference type="Pfam" id="PF00005">
    <property type="entry name" value="ABC_tran"/>
    <property type="match status" value="1"/>
</dbReference>
<dbReference type="InterPro" id="IPR051120">
    <property type="entry name" value="ABC_AA/LPS_Transport"/>
</dbReference>
<dbReference type="InterPro" id="IPR003439">
    <property type="entry name" value="ABC_transporter-like_ATP-bd"/>
</dbReference>
<keyword evidence="2" id="KW-0547">Nucleotide-binding</keyword>
<evidence type="ECO:0000313" key="5">
    <source>
        <dbReference type="EMBL" id="GAH77216.1"/>
    </source>
</evidence>
<dbReference type="GO" id="GO:0005524">
    <property type="term" value="F:ATP binding"/>
    <property type="evidence" value="ECO:0007669"/>
    <property type="project" value="UniProtKB-KW"/>
</dbReference>
<evidence type="ECO:0000256" key="2">
    <source>
        <dbReference type="ARBA" id="ARBA00022741"/>
    </source>
</evidence>
<evidence type="ECO:0000259" key="4">
    <source>
        <dbReference type="Pfam" id="PF00005"/>
    </source>
</evidence>
<dbReference type="AlphaFoldDB" id="X1I479"/>
<dbReference type="Gene3D" id="3.40.50.300">
    <property type="entry name" value="P-loop containing nucleotide triphosphate hydrolases"/>
    <property type="match status" value="1"/>
</dbReference>
<dbReference type="SUPFAM" id="SSF52540">
    <property type="entry name" value="P-loop containing nucleoside triphosphate hydrolases"/>
    <property type="match status" value="1"/>
</dbReference>
<dbReference type="EMBL" id="BARU01040349">
    <property type="protein sequence ID" value="GAH77216.1"/>
    <property type="molecule type" value="Genomic_DNA"/>
</dbReference>
<proteinExistence type="predicted"/>
<dbReference type="GO" id="GO:0016887">
    <property type="term" value="F:ATP hydrolysis activity"/>
    <property type="evidence" value="ECO:0007669"/>
    <property type="project" value="InterPro"/>
</dbReference>